<dbReference type="STRING" id="1086011.HJ01_03264"/>
<protein>
    <submittedName>
        <fullName evidence="1">Uncharacterized protein</fullName>
    </submittedName>
</protein>
<dbReference type="PATRIC" id="fig|1086011.3.peg.3197"/>
<keyword evidence="2" id="KW-1185">Reference proteome</keyword>
<sequence length="99" mass="10815">MIMLTTNDVAQVFDTILSIPGMNELVKIDLKISRKNVLLLNHVIERGLLAKVDDKASNLLTSVPEENLEELRSIGGECLLKAGLIELSEKLNALSGTTK</sequence>
<dbReference type="eggNOG" id="ENOG50330XV">
    <property type="taxonomic scope" value="Bacteria"/>
</dbReference>
<dbReference type="AlphaFoldDB" id="H7FVN9"/>
<proteinExistence type="predicted"/>
<name>H7FVN9_FLAFP</name>
<reference evidence="1 2" key="1">
    <citation type="journal article" date="2014" name="Acta Crystallogr. D">
        <title>Structure-based characterization and antifreeze properties of a hyperactive ice-binding protein from the Antarctic bacterium Flavobacterium frigoris PS1.</title>
        <authorList>
            <person name="Do H."/>
            <person name="Kim S.J."/>
            <person name="Kim H.J."/>
            <person name="Lee J.H."/>
        </authorList>
    </citation>
    <scope>NUCLEOTIDE SEQUENCE [LARGE SCALE GENOMIC DNA]</scope>
    <source>
        <strain evidence="1 2">PS1</strain>
    </source>
</reference>
<comment type="caution">
    <text evidence="1">The sequence shown here is derived from an EMBL/GenBank/DDBJ whole genome shotgun (WGS) entry which is preliminary data.</text>
</comment>
<evidence type="ECO:0000313" key="2">
    <source>
        <dbReference type="Proteomes" id="UP000005566"/>
    </source>
</evidence>
<evidence type="ECO:0000313" key="1">
    <source>
        <dbReference type="EMBL" id="EIA07461.1"/>
    </source>
</evidence>
<dbReference type="Proteomes" id="UP000005566">
    <property type="component" value="Unassembled WGS sequence"/>
</dbReference>
<accession>H7FVN9</accession>
<organism evidence="1 2">
    <name type="scientific">Flavobacterium frigoris (strain PS1)</name>
    <dbReference type="NCBI Taxonomy" id="1086011"/>
    <lineage>
        <taxon>Bacteria</taxon>
        <taxon>Pseudomonadati</taxon>
        <taxon>Bacteroidota</taxon>
        <taxon>Flavobacteriia</taxon>
        <taxon>Flavobacteriales</taxon>
        <taxon>Flavobacteriaceae</taxon>
        <taxon>Flavobacterium</taxon>
    </lineage>
</organism>
<dbReference type="EMBL" id="AHKF01000025">
    <property type="protein sequence ID" value="EIA07461.1"/>
    <property type="molecule type" value="Genomic_DNA"/>
</dbReference>
<gene>
    <name evidence="1" type="ORF">HJ01_03264</name>
</gene>